<dbReference type="InterPro" id="IPR002563">
    <property type="entry name" value="Flavin_Rdtase-like_dom"/>
</dbReference>
<dbReference type="Pfam" id="PF01613">
    <property type="entry name" value="Flavin_Reduct"/>
    <property type="match status" value="1"/>
</dbReference>
<protein>
    <submittedName>
        <fullName evidence="3">Flavin reductase family protein</fullName>
    </submittedName>
</protein>
<dbReference type="Gene3D" id="2.30.110.10">
    <property type="entry name" value="Electron Transport, Fmn-binding Protein, Chain A"/>
    <property type="match status" value="1"/>
</dbReference>
<evidence type="ECO:0000256" key="1">
    <source>
        <dbReference type="ARBA" id="ARBA00023002"/>
    </source>
</evidence>
<name>A0ABS5KXL8_9ACTN</name>
<dbReference type="InterPro" id="IPR050268">
    <property type="entry name" value="NADH-dep_flavin_reductase"/>
</dbReference>
<sequence length="183" mass="19698">MAKPMAAPVPAGAAADPRELRRIFGRFATGITVVTSGGAEPRGMTANSFTSVSLDPPMVLVCVLRDASMHETIRDSGGFAVSVLSNRQERVARHFANRDRPRGRAEFDAVDHIPGPRTGAPVLPDALAWFECSLAAVYDGGDHSIFLGEIVTVGRGPDQDALLFYAGSYRRLEAPADWRDHIP</sequence>
<reference evidence="3 4" key="1">
    <citation type="submission" date="2020-02" db="EMBL/GenBank/DDBJ databases">
        <title>Acidophilic actinobacteria isolated from forest soil.</title>
        <authorList>
            <person name="Golinska P."/>
        </authorList>
    </citation>
    <scope>NUCLEOTIDE SEQUENCE [LARGE SCALE GENOMIC DNA]</scope>
    <source>
        <strain evidence="3 4">NL8</strain>
    </source>
</reference>
<evidence type="ECO:0000259" key="2">
    <source>
        <dbReference type="SMART" id="SM00903"/>
    </source>
</evidence>
<feature type="domain" description="Flavin reductase like" evidence="2">
    <location>
        <begin position="24"/>
        <end position="171"/>
    </location>
</feature>
<keyword evidence="1" id="KW-0560">Oxidoreductase</keyword>
<dbReference type="Proteomes" id="UP000730482">
    <property type="component" value="Unassembled WGS sequence"/>
</dbReference>
<dbReference type="InterPro" id="IPR012349">
    <property type="entry name" value="Split_barrel_FMN-bd"/>
</dbReference>
<accession>A0ABS5KXL8</accession>
<dbReference type="PANTHER" id="PTHR30466">
    <property type="entry name" value="FLAVIN REDUCTASE"/>
    <property type="match status" value="1"/>
</dbReference>
<evidence type="ECO:0000313" key="4">
    <source>
        <dbReference type="Proteomes" id="UP000730482"/>
    </source>
</evidence>
<keyword evidence="4" id="KW-1185">Reference proteome</keyword>
<proteinExistence type="predicted"/>
<dbReference type="PANTHER" id="PTHR30466:SF1">
    <property type="entry name" value="FMN REDUCTASE (NADH) RUTF"/>
    <property type="match status" value="1"/>
</dbReference>
<dbReference type="RefSeq" id="WP_212014381.1">
    <property type="nucleotide sequence ID" value="NZ_JAAFYZ010000115.1"/>
</dbReference>
<evidence type="ECO:0000313" key="3">
    <source>
        <dbReference type="EMBL" id="MBS2550806.1"/>
    </source>
</evidence>
<dbReference type="EMBL" id="JAAFYZ010000115">
    <property type="protein sequence ID" value="MBS2550806.1"/>
    <property type="molecule type" value="Genomic_DNA"/>
</dbReference>
<gene>
    <name evidence="3" type="ORF">KGQ19_28430</name>
</gene>
<comment type="caution">
    <text evidence="3">The sequence shown here is derived from an EMBL/GenBank/DDBJ whole genome shotgun (WGS) entry which is preliminary data.</text>
</comment>
<dbReference type="SMART" id="SM00903">
    <property type="entry name" value="Flavin_Reduct"/>
    <property type="match status" value="1"/>
</dbReference>
<dbReference type="SUPFAM" id="SSF50475">
    <property type="entry name" value="FMN-binding split barrel"/>
    <property type="match status" value="1"/>
</dbReference>
<organism evidence="3 4">
    <name type="scientific">Catenulispora pinistramenti</name>
    <dbReference type="NCBI Taxonomy" id="2705254"/>
    <lineage>
        <taxon>Bacteria</taxon>
        <taxon>Bacillati</taxon>
        <taxon>Actinomycetota</taxon>
        <taxon>Actinomycetes</taxon>
        <taxon>Catenulisporales</taxon>
        <taxon>Catenulisporaceae</taxon>
        <taxon>Catenulispora</taxon>
    </lineage>
</organism>